<feature type="compositionally biased region" description="Polar residues" evidence="2">
    <location>
        <begin position="1"/>
        <end position="20"/>
    </location>
</feature>
<sequence>MPNWVTDNSSLANPNSNSIEQLLPVEPISNNDTLPTELPIPQSEKGVIDLTASPEKPATPSMNGHSEAQGLPQAQGSSSDNILLSPDTPNDSTSDDLTTNTQHNSPSSTTQPQSQPNKTTTQPNPPQQQTNLLSYFGSNAPPESSSTINTADVSKGNQSVTINQNNQSNGFGTMRSVSSGNLQNGFKAYNGPQQNSSSNIQAPHSTAGYGSGSSVNVIKHHTNPAVNLYSFKVKGGQIVMLPIAVEYAEKRYKFLVRSTNTEQVLSTWAILNNSSSYLTLQELEAAIKDPNILLNIGRSLFEGPNATNVQWINHLTSQQVPRPYGQQQQQQLQPNQQQQSPQQASTSRPQSFIAKNGYSYVSQQNPAQIQQSIVDLQNQPRPSSWQSGLSNGSNIPNSGTLAQSPTIGLGILEPPPEVQAIQQEWNRDIQGVEQMFGQAWEQMRTASNTVFNKISAAVIASKTSSSGDSNQLRAKVTELENKIQNLNSSLLRLTESESQARAELQKLITGNPAAANDKIKVQQQNQILLTRLAKTEEDLRQSQANHNTQAAKVLELTSTLQVEIGKTSKLETDHQKKTENLIAQHNAEIRAIKQQSADALAKATAPVFGATGPKSPKSPSDPATEIGKLRGLLKSNNAKFKELDEKYNQELEDLKSQLGKDPKEIERELRIKIDKANDGKVQRLEKRMRELETELETEKGQQKAIPEEYEPMKAALKRIVLWGESIQKKPPGVSDQDSPTNETFAHEFTEKTLLERANNLATNVISIAKKMKMEAVEKREKITKLEGEVELLKVRLTAAESAQATISSSSITELDELKSALTKILTWGANIQVLMGKDIDSNDNTDAKPSEKADRFQKSMQNVFEEIRSKDQSNEPNEAKVEELKEKITELEKNLQANLNALLSKSTQYDDTLKLLEENKNNLSKVEQTLKEKDEELIKIKEEVKGKDEELKAKEEELKSRQQSIQSMMDDMRTEYEVDERKTTKDVEEITKQKDDLVSERDSLKSQVDRQTEDIQTLKRDVESEREKVELAETQMREAMDNQFKQWENKNETEQELKDIKEQRKKLKEEVTKLQSEIDALKKTIKDFKDEDDIQIVSGLGSTANSSINRLKSSSSNLTPNRSGSNTPSQASAAKPSSSSKLQAPKPPVASQATPPISQKRSNGTPLFFANEEEDEAQTPSKTGNSSEVKRPAKKRKLIADDEDDEDTPGPDISVVSQAASISDSMQSVPTHKPVANEWIRQKVKMLTLRSGNRIRCKLCFSEEKKKKSPEEAKKFKFEDIYPLPLGFTESQIFEHVKSHTVTLRRLRDKRVKEGKETASPEPE</sequence>
<feature type="compositionally biased region" description="Low complexity" evidence="2">
    <location>
        <begin position="84"/>
        <end position="131"/>
    </location>
</feature>
<feature type="compositionally biased region" description="Polar residues" evidence="2">
    <location>
        <begin position="1151"/>
        <end position="1165"/>
    </location>
</feature>
<feature type="compositionally biased region" description="Basic and acidic residues" evidence="2">
    <location>
        <begin position="948"/>
        <end position="960"/>
    </location>
</feature>
<dbReference type="PANTHER" id="PTHR23159">
    <property type="entry name" value="CENTROSOMAL PROTEIN 2"/>
    <property type="match status" value="1"/>
</dbReference>
<keyword evidence="1" id="KW-0175">Coiled coil</keyword>
<reference evidence="4 5" key="1">
    <citation type="submission" date="2024-01" db="EMBL/GenBank/DDBJ databases">
        <title>Comparative genomics of Cryptococcus and Kwoniella reveals pathogenesis evolution and contrasting modes of karyotype evolution via chromosome fusion or intercentromeric recombination.</title>
        <authorList>
            <person name="Coelho M.A."/>
            <person name="David-Palma M."/>
            <person name="Shea T."/>
            <person name="Bowers K."/>
            <person name="McGinley-Smith S."/>
            <person name="Mohammad A.W."/>
            <person name="Gnirke A."/>
            <person name="Yurkov A.M."/>
            <person name="Nowrousian M."/>
            <person name="Sun S."/>
            <person name="Cuomo C.A."/>
            <person name="Heitman J."/>
        </authorList>
    </citation>
    <scope>NUCLEOTIDE SEQUENCE [LARGE SCALE GENOMIC DNA]</scope>
    <source>
        <strain evidence="4 5">CBS 6074</strain>
    </source>
</reference>
<dbReference type="EMBL" id="CP144108">
    <property type="protein sequence ID" value="WWC92736.1"/>
    <property type="molecule type" value="Genomic_DNA"/>
</dbReference>
<feature type="compositionally biased region" description="Low complexity" evidence="2">
    <location>
        <begin position="1105"/>
        <end position="1117"/>
    </location>
</feature>
<feature type="region of interest" description="Disordered" evidence="2">
    <location>
        <begin position="1"/>
        <end position="210"/>
    </location>
</feature>
<feature type="compositionally biased region" description="Basic and acidic residues" evidence="2">
    <location>
        <begin position="1047"/>
        <end position="1058"/>
    </location>
</feature>
<dbReference type="GeneID" id="91098363"/>
<feature type="compositionally biased region" description="Polar residues" evidence="2">
    <location>
        <begin position="132"/>
        <end position="184"/>
    </location>
</feature>
<accession>A0AAX4K532</accession>
<feature type="coiled-coil region" evidence="1">
    <location>
        <begin position="768"/>
        <end position="802"/>
    </location>
</feature>
<gene>
    <name evidence="4" type="ORF">L201_007695</name>
</gene>
<dbReference type="Proteomes" id="UP001355207">
    <property type="component" value="Chromosome 11"/>
</dbReference>
<dbReference type="RefSeq" id="XP_066079498.1">
    <property type="nucleotide sequence ID" value="XM_066223401.1"/>
</dbReference>
<feature type="region of interest" description="Disordered" evidence="2">
    <location>
        <begin position="1099"/>
        <end position="1214"/>
    </location>
</feature>
<evidence type="ECO:0000256" key="1">
    <source>
        <dbReference type="SAM" id="Coils"/>
    </source>
</evidence>
<proteinExistence type="predicted"/>
<feature type="region of interest" description="Disordered" evidence="2">
    <location>
        <begin position="322"/>
        <end position="349"/>
    </location>
</feature>
<feature type="compositionally biased region" description="Low complexity" evidence="2">
    <location>
        <begin position="1128"/>
        <end position="1144"/>
    </location>
</feature>
<evidence type="ECO:0000259" key="3">
    <source>
        <dbReference type="PROSITE" id="PS51035"/>
    </source>
</evidence>
<dbReference type="InterPro" id="IPR003103">
    <property type="entry name" value="BAG_domain"/>
</dbReference>
<dbReference type="GO" id="GO:0051087">
    <property type="term" value="F:protein-folding chaperone binding"/>
    <property type="evidence" value="ECO:0007669"/>
    <property type="project" value="InterPro"/>
</dbReference>
<evidence type="ECO:0000313" key="5">
    <source>
        <dbReference type="Proteomes" id="UP001355207"/>
    </source>
</evidence>
<feature type="compositionally biased region" description="Polar residues" evidence="2">
    <location>
        <begin position="1118"/>
        <end position="1127"/>
    </location>
</feature>
<feature type="compositionally biased region" description="Polar residues" evidence="2">
    <location>
        <begin position="60"/>
        <end position="82"/>
    </location>
</feature>
<protein>
    <recommendedName>
        <fullName evidence="3">BAG domain-containing protein</fullName>
    </recommendedName>
</protein>
<keyword evidence="5" id="KW-1185">Reference proteome</keyword>
<organism evidence="4 5">
    <name type="scientific">Kwoniella dendrophila CBS 6074</name>
    <dbReference type="NCBI Taxonomy" id="1295534"/>
    <lineage>
        <taxon>Eukaryota</taxon>
        <taxon>Fungi</taxon>
        <taxon>Dikarya</taxon>
        <taxon>Basidiomycota</taxon>
        <taxon>Agaricomycotina</taxon>
        <taxon>Tremellomycetes</taxon>
        <taxon>Tremellales</taxon>
        <taxon>Cryptococcaceae</taxon>
        <taxon>Kwoniella</taxon>
    </lineage>
</organism>
<dbReference type="PANTHER" id="PTHR23159:SF31">
    <property type="entry name" value="CENTROSOME-ASSOCIATED PROTEIN CEP250 ISOFORM X1"/>
    <property type="match status" value="1"/>
</dbReference>
<feature type="compositionally biased region" description="Basic and acidic residues" evidence="2">
    <location>
        <begin position="970"/>
        <end position="1040"/>
    </location>
</feature>
<evidence type="ECO:0000313" key="4">
    <source>
        <dbReference type="EMBL" id="WWC92736.1"/>
    </source>
</evidence>
<feature type="coiled-coil region" evidence="1">
    <location>
        <begin position="469"/>
        <end position="496"/>
    </location>
</feature>
<dbReference type="PROSITE" id="PS51035">
    <property type="entry name" value="BAG"/>
    <property type="match status" value="1"/>
</dbReference>
<feature type="coiled-coil region" evidence="1">
    <location>
        <begin position="575"/>
        <end position="602"/>
    </location>
</feature>
<feature type="domain" description="BAG" evidence="3">
    <location>
        <begin position="1052"/>
        <end position="1082"/>
    </location>
</feature>
<feature type="region of interest" description="Disordered" evidence="2">
    <location>
        <begin position="948"/>
        <end position="1058"/>
    </location>
</feature>
<feature type="region of interest" description="Disordered" evidence="2">
    <location>
        <begin position="376"/>
        <end position="402"/>
    </location>
</feature>
<evidence type="ECO:0000256" key="2">
    <source>
        <dbReference type="SAM" id="MobiDB-lite"/>
    </source>
</evidence>
<feature type="compositionally biased region" description="Polar residues" evidence="2">
    <location>
        <begin position="191"/>
        <end position="204"/>
    </location>
</feature>
<feature type="compositionally biased region" description="Polar residues" evidence="2">
    <location>
        <begin position="1178"/>
        <end position="1187"/>
    </location>
</feature>
<name>A0AAX4K532_9TREE</name>